<sequence>MLRQERKVGTVAVIAHQRKTIGGGLDELRRLLAEEGVEDLLWHEVPKSKKAPKQVRKVLKEGADLVVVWGGDGMVQRCVDVLAGSGVTMAIIPAGTANLFARNLGIPEDLPEAVRIAFHGESRKLDLGKVNGEHFAVMAGLGFDAEMIKDADRGLKDRLGRAAYFWTGLRHVRGELVHMEVKLDKTTWFEGEASCLLLGNVGTITGGIEAFDDAQPDDGWLEIGITTASGPIQWARVLGRMSAGRSDESPFVRMTRARKIKVKLAAPMPYELDGGAKGTVTELKAKVVPGGITVRVPVAAPEEDDRTVEHPGDREHPDGRADGRS</sequence>
<evidence type="ECO:0000259" key="2">
    <source>
        <dbReference type="PROSITE" id="PS50146"/>
    </source>
</evidence>
<name>A0ABQ2QN90_9ACTN</name>
<dbReference type="SUPFAM" id="SSF111331">
    <property type="entry name" value="NAD kinase/diacylglycerol kinase-like"/>
    <property type="match status" value="1"/>
</dbReference>
<dbReference type="NCBIfam" id="TIGR00147">
    <property type="entry name" value="YegS/Rv2252/BmrU family lipid kinase"/>
    <property type="match status" value="1"/>
</dbReference>
<protein>
    <recommendedName>
        <fullName evidence="2">DAGKc domain-containing protein</fullName>
    </recommendedName>
</protein>
<dbReference type="InterPro" id="IPR016064">
    <property type="entry name" value="NAD/diacylglycerol_kinase_sf"/>
</dbReference>
<proteinExistence type="predicted"/>
<dbReference type="PANTHER" id="PTHR30492">
    <property type="entry name" value="METHYLGLYOXAL SYNTHASE"/>
    <property type="match status" value="1"/>
</dbReference>
<feature type="domain" description="DAGKc" evidence="2">
    <location>
        <begin position="55"/>
        <end position="134"/>
    </location>
</feature>
<dbReference type="RefSeq" id="WP_189245619.1">
    <property type="nucleotide sequence ID" value="NZ_BMQJ01000002.1"/>
</dbReference>
<reference evidence="4" key="1">
    <citation type="journal article" date="2019" name="Int. J. Syst. Evol. Microbiol.">
        <title>The Global Catalogue of Microorganisms (GCM) 10K type strain sequencing project: providing services to taxonomists for standard genome sequencing and annotation.</title>
        <authorList>
            <consortium name="The Broad Institute Genomics Platform"/>
            <consortium name="The Broad Institute Genome Sequencing Center for Infectious Disease"/>
            <person name="Wu L."/>
            <person name="Ma J."/>
        </authorList>
    </citation>
    <scope>NUCLEOTIDE SEQUENCE [LARGE SCALE GENOMIC DNA]</scope>
    <source>
        <strain evidence="4">JCM 3115</strain>
    </source>
</reference>
<dbReference type="InterPro" id="IPR045540">
    <property type="entry name" value="YegS/DAGK_C"/>
</dbReference>
<comment type="caution">
    <text evidence="3">The sequence shown here is derived from an EMBL/GenBank/DDBJ whole genome shotgun (WGS) entry which is preliminary data.</text>
</comment>
<dbReference type="Pfam" id="PF00781">
    <property type="entry name" value="DAGK_cat"/>
    <property type="match status" value="1"/>
</dbReference>
<dbReference type="Pfam" id="PF19279">
    <property type="entry name" value="YegS_C"/>
    <property type="match status" value="1"/>
</dbReference>
<evidence type="ECO:0000256" key="1">
    <source>
        <dbReference type="SAM" id="MobiDB-lite"/>
    </source>
</evidence>
<dbReference type="InterPro" id="IPR001206">
    <property type="entry name" value="Diacylglycerol_kinase_cat_dom"/>
</dbReference>
<dbReference type="InterPro" id="IPR004363">
    <property type="entry name" value="Methylgl_synth"/>
</dbReference>
<dbReference type="Gene3D" id="2.60.200.40">
    <property type="match status" value="1"/>
</dbReference>
<dbReference type="InterPro" id="IPR005218">
    <property type="entry name" value="Diacylglycerol/lipid_kinase"/>
</dbReference>
<keyword evidence="4" id="KW-1185">Reference proteome</keyword>
<dbReference type="Proteomes" id="UP000611554">
    <property type="component" value="Unassembled WGS sequence"/>
</dbReference>
<dbReference type="EMBL" id="BMQJ01000002">
    <property type="protein sequence ID" value="GGP86181.1"/>
    <property type="molecule type" value="Genomic_DNA"/>
</dbReference>
<evidence type="ECO:0000313" key="3">
    <source>
        <dbReference type="EMBL" id="GGP86181.1"/>
    </source>
</evidence>
<dbReference type="InterPro" id="IPR017438">
    <property type="entry name" value="ATP-NAD_kinase_N"/>
</dbReference>
<organism evidence="3 4">
    <name type="scientific">Streptosporangium pseudovulgare</name>
    <dbReference type="NCBI Taxonomy" id="35765"/>
    <lineage>
        <taxon>Bacteria</taxon>
        <taxon>Bacillati</taxon>
        <taxon>Actinomycetota</taxon>
        <taxon>Actinomycetes</taxon>
        <taxon>Streptosporangiales</taxon>
        <taxon>Streptosporangiaceae</taxon>
        <taxon>Streptosporangium</taxon>
    </lineage>
</organism>
<dbReference type="Gene3D" id="3.40.50.10330">
    <property type="entry name" value="Probable inorganic polyphosphate/atp-NAD kinase, domain 1"/>
    <property type="match status" value="1"/>
</dbReference>
<gene>
    <name evidence="3" type="ORF">GCM10010140_14520</name>
</gene>
<evidence type="ECO:0000313" key="4">
    <source>
        <dbReference type="Proteomes" id="UP000611554"/>
    </source>
</evidence>
<feature type="compositionally biased region" description="Basic and acidic residues" evidence="1">
    <location>
        <begin position="307"/>
        <end position="325"/>
    </location>
</feature>
<dbReference type="PANTHER" id="PTHR30492:SF0">
    <property type="entry name" value="METHYLGLYOXAL SYNTHASE"/>
    <property type="match status" value="1"/>
</dbReference>
<dbReference type="PROSITE" id="PS50146">
    <property type="entry name" value="DAGK"/>
    <property type="match status" value="1"/>
</dbReference>
<feature type="region of interest" description="Disordered" evidence="1">
    <location>
        <begin position="298"/>
        <end position="325"/>
    </location>
</feature>
<accession>A0ABQ2QN90</accession>